<accession>A0A0B7NVW2</accession>
<evidence type="ECO:0000313" key="2">
    <source>
        <dbReference type="Proteomes" id="UP000054107"/>
    </source>
</evidence>
<evidence type="ECO:0000313" key="1">
    <source>
        <dbReference type="EMBL" id="CEP19169.1"/>
    </source>
</evidence>
<organism evidence="1 2">
    <name type="scientific">Parasitella parasitica</name>
    <dbReference type="NCBI Taxonomy" id="35722"/>
    <lineage>
        <taxon>Eukaryota</taxon>
        <taxon>Fungi</taxon>
        <taxon>Fungi incertae sedis</taxon>
        <taxon>Mucoromycota</taxon>
        <taxon>Mucoromycotina</taxon>
        <taxon>Mucoromycetes</taxon>
        <taxon>Mucorales</taxon>
        <taxon>Mucorineae</taxon>
        <taxon>Mucoraceae</taxon>
        <taxon>Parasitella</taxon>
    </lineage>
</organism>
<sequence length="142" mass="15827">MLIEVGLIPAIENIAAIITSTLVSNSFFGRYNVSALIVIGDFKEMARVALKETIQKRLQVYQKKHAVFVGEQELVACESLGTWAIERKQILGIGSYLQPSDTNYTVRFRTRYEGDVYKYNGFAFKKIKGAPGSLDSIVLETG</sequence>
<dbReference type="AlphaFoldDB" id="A0A0B7NVW2"/>
<protein>
    <submittedName>
        <fullName evidence="1">Uncharacterized protein</fullName>
    </submittedName>
</protein>
<name>A0A0B7NVW2_9FUNG</name>
<dbReference type="EMBL" id="LN734014">
    <property type="protein sequence ID" value="CEP19169.1"/>
    <property type="molecule type" value="Genomic_DNA"/>
</dbReference>
<reference evidence="1 2" key="1">
    <citation type="submission" date="2014-09" db="EMBL/GenBank/DDBJ databases">
        <authorList>
            <person name="Ellenberger Sabrina"/>
        </authorList>
    </citation>
    <scope>NUCLEOTIDE SEQUENCE [LARGE SCALE GENOMIC DNA]</scope>
    <source>
        <strain evidence="1 2">CBS 412.66</strain>
    </source>
</reference>
<proteinExistence type="predicted"/>
<dbReference type="Proteomes" id="UP000054107">
    <property type="component" value="Unassembled WGS sequence"/>
</dbReference>
<keyword evidence="2" id="KW-1185">Reference proteome</keyword>
<gene>
    <name evidence="1" type="primary">PARPA_13481.1 scaffold 46870</name>
</gene>